<proteinExistence type="predicted"/>
<dbReference type="SUPFAM" id="SSF56219">
    <property type="entry name" value="DNase I-like"/>
    <property type="match status" value="1"/>
</dbReference>
<dbReference type="PANTHER" id="PTHR23227:SF67">
    <property type="entry name" value="CRANIOFACIAL DEVELOPMENT PROTEIN 2-LIKE"/>
    <property type="match status" value="1"/>
</dbReference>
<dbReference type="RefSeq" id="XP_036357558.1">
    <property type="nucleotide sequence ID" value="XM_036501665.1"/>
</dbReference>
<name>A0A7E6EQF8_9MOLL</name>
<reference evidence="2" key="1">
    <citation type="submission" date="2025-08" db="UniProtKB">
        <authorList>
            <consortium name="RefSeq"/>
        </authorList>
    </citation>
    <scope>IDENTIFICATION</scope>
</reference>
<dbReference type="Proteomes" id="UP000515154">
    <property type="component" value="Linkage group LG3"/>
</dbReference>
<dbReference type="Gene3D" id="3.60.10.10">
    <property type="entry name" value="Endonuclease/exonuclease/phosphatase"/>
    <property type="match status" value="1"/>
</dbReference>
<dbReference type="KEGG" id="osn:115209517"/>
<dbReference type="InterPro" id="IPR027124">
    <property type="entry name" value="Swc5/CFDP1/2"/>
</dbReference>
<evidence type="ECO:0000313" key="2">
    <source>
        <dbReference type="RefSeq" id="XP_036357558.1"/>
    </source>
</evidence>
<organism evidence="1 2">
    <name type="scientific">Octopus sinensis</name>
    <name type="common">East Asian common octopus</name>
    <dbReference type="NCBI Taxonomy" id="2607531"/>
    <lineage>
        <taxon>Eukaryota</taxon>
        <taxon>Metazoa</taxon>
        <taxon>Spiralia</taxon>
        <taxon>Lophotrochozoa</taxon>
        <taxon>Mollusca</taxon>
        <taxon>Cephalopoda</taxon>
        <taxon>Coleoidea</taxon>
        <taxon>Octopodiformes</taxon>
        <taxon>Octopoda</taxon>
        <taxon>Incirrata</taxon>
        <taxon>Octopodidae</taxon>
        <taxon>Octopus</taxon>
    </lineage>
</organism>
<dbReference type="PANTHER" id="PTHR23227">
    <property type="entry name" value="BUCENTAUR RELATED"/>
    <property type="match status" value="1"/>
</dbReference>
<accession>A0A7E6EQF8</accession>
<keyword evidence="1" id="KW-1185">Reference proteome</keyword>
<dbReference type="AlphaFoldDB" id="A0A7E6EQF8"/>
<sequence>MLEWRHVDGCCVQEVRWRGASTRVPTGKAHRYKLFWEGNSDGIGGVSILLAEKWVDKVVEIVRMCNRVRNLRLVLQYGIATIISAYAPPAGLLNEQKDHFYDILLQVSSKTSDNGLIFVAEDFNGHVRQQPGIFHGVHGGHGEAS</sequence>
<protein>
    <submittedName>
        <fullName evidence="2">Uncharacterized protein LOC115209517</fullName>
    </submittedName>
</protein>
<gene>
    <name evidence="2" type="primary">LOC115209517</name>
</gene>
<evidence type="ECO:0000313" key="1">
    <source>
        <dbReference type="Proteomes" id="UP000515154"/>
    </source>
</evidence>
<dbReference type="InterPro" id="IPR036691">
    <property type="entry name" value="Endo/exonu/phosph_ase_sf"/>
</dbReference>